<sequence>MEIMSHRPASILDPNAPLFVPLSYRTVEDFSDQWWNLVQSSPCFRDYWLQECFHDPESDPPFSDIYDSDLPDDLLSLFFDDPIYDTIKGEEEEEKVKGCNKELVSLEVMKWKNGRVDRAQAPRYLEKAPKIVSVKLSPRTIQQPK</sequence>
<protein>
    <recommendedName>
        <fullName evidence="4">Ataxin-2 C-terminal domain-containing protein</fullName>
    </recommendedName>
</protein>
<evidence type="ECO:0000313" key="3">
    <source>
        <dbReference type="Proteomes" id="UP001151529"/>
    </source>
</evidence>
<proteinExistence type="predicted"/>
<evidence type="ECO:0000313" key="1">
    <source>
        <dbReference type="EMBL" id="KAJ6690108.1"/>
    </source>
</evidence>
<dbReference type="Proteomes" id="UP001151529">
    <property type="component" value="Chromosome 8"/>
</dbReference>
<evidence type="ECO:0008006" key="4">
    <source>
        <dbReference type="Google" id="ProtNLM"/>
    </source>
</evidence>
<accession>A0A6N2M766</accession>
<dbReference type="EMBL" id="CAADRP010001596">
    <property type="protein sequence ID" value="VFU43696.1"/>
    <property type="molecule type" value="Genomic_DNA"/>
</dbReference>
<dbReference type="InterPro" id="IPR040414">
    <property type="entry name" value="CID1/CID2"/>
</dbReference>
<dbReference type="OrthoDB" id="1918588at2759"/>
<dbReference type="PANTHER" id="PTHR33790:SF1">
    <property type="entry name" value="PROTEIN EARLY RESPONSIVE TO DEHYDRATION 15"/>
    <property type="match status" value="1"/>
</dbReference>
<keyword evidence="3" id="KW-1185">Reference proteome</keyword>
<dbReference type="PANTHER" id="PTHR33790">
    <property type="entry name" value="OS05G0344200 PROTEIN"/>
    <property type="match status" value="1"/>
</dbReference>
<gene>
    <name evidence="1" type="ORF">OIU85_006391</name>
    <name evidence="2" type="ORF">SVIM_LOCUS266637</name>
</gene>
<reference evidence="2" key="1">
    <citation type="submission" date="2019-03" db="EMBL/GenBank/DDBJ databases">
        <authorList>
            <person name="Mank J."/>
            <person name="Almeida P."/>
        </authorList>
    </citation>
    <scope>NUCLEOTIDE SEQUENCE</scope>
    <source>
        <strain evidence="2">78183</strain>
    </source>
</reference>
<dbReference type="AlphaFoldDB" id="A0A6N2M766"/>
<dbReference type="EMBL" id="JAPFFL010000012">
    <property type="protein sequence ID" value="KAJ6690108.1"/>
    <property type="molecule type" value="Genomic_DNA"/>
</dbReference>
<evidence type="ECO:0000313" key="2">
    <source>
        <dbReference type="EMBL" id="VFU43696.1"/>
    </source>
</evidence>
<reference evidence="1" key="3">
    <citation type="journal article" date="2023" name="Int. J. Mol. Sci.">
        <title>De Novo Assembly and Annotation of 11 Diverse Shrub Willow (Salix) Genomes Reveals Novel Gene Organization in Sex-Linked Regions.</title>
        <authorList>
            <person name="Hyden B."/>
            <person name="Feng K."/>
            <person name="Yates T.B."/>
            <person name="Jawdy S."/>
            <person name="Cereghino C."/>
            <person name="Smart L.B."/>
            <person name="Muchero W."/>
        </authorList>
    </citation>
    <scope>NUCLEOTIDE SEQUENCE [LARGE SCALE GENOMIC DNA]</scope>
    <source>
        <tissue evidence="1">Shoot tip</tissue>
    </source>
</reference>
<reference evidence="1" key="2">
    <citation type="submission" date="2022-11" db="EMBL/GenBank/DDBJ databases">
        <authorList>
            <person name="Hyden B.L."/>
            <person name="Feng K."/>
            <person name="Yates T."/>
            <person name="Jawdy S."/>
            <person name="Smart L.B."/>
            <person name="Muchero W."/>
        </authorList>
    </citation>
    <scope>NUCLEOTIDE SEQUENCE</scope>
    <source>
        <tissue evidence="1">Shoot tip</tissue>
    </source>
</reference>
<name>A0A6N2M766_SALVM</name>
<organism evidence="2">
    <name type="scientific">Salix viminalis</name>
    <name type="common">Common osier</name>
    <name type="synonym">Basket willow</name>
    <dbReference type="NCBI Taxonomy" id="40686"/>
    <lineage>
        <taxon>Eukaryota</taxon>
        <taxon>Viridiplantae</taxon>
        <taxon>Streptophyta</taxon>
        <taxon>Embryophyta</taxon>
        <taxon>Tracheophyta</taxon>
        <taxon>Spermatophyta</taxon>
        <taxon>Magnoliopsida</taxon>
        <taxon>eudicotyledons</taxon>
        <taxon>Gunneridae</taxon>
        <taxon>Pentapetalae</taxon>
        <taxon>rosids</taxon>
        <taxon>fabids</taxon>
        <taxon>Malpighiales</taxon>
        <taxon>Salicaceae</taxon>
        <taxon>Saliceae</taxon>
        <taxon>Salix</taxon>
    </lineage>
</organism>